<dbReference type="InterPro" id="IPR050121">
    <property type="entry name" value="Cytochrome_P450_monoxygenase"/>
</dbReference>
<dbReference type="OrthoDB" id="1470350at2759"/>
<sequence>MAGTIFLLLISAAFMTWRYLVRRPTAPIIDKIPGPAPDTFLRGNLPRFLSRHGSDFQRHVALDYGPVSKIHGILGRPILYISDPKALHHIIIKEEPIFQETSAFLKSNMLMFGPGLLSTAGDVHRRQRKMLNPAFSTVHMRSMIPIFYQVVHKLRNAVAKQVKEGSQEVDMLNWMGRTALELIGQGGLGYSFDPLTQDMQNEYGNALKSWFPNMQKVAMLRRFTPLFANMGPAWFRRFVLSLIPIAKIQKVKELVDTMTARSHEIFRGKKAALRRGDEELLRQVGEGRDIMSILIRENSGTSDTNRLPDEELIAQMSLLVLAATDTTSNSLSRMLQLLSEHPDVQEKLRQELLEAGAGDGLSYDELDQLPYLDSICRETLRVYPAAPVVIRVATKDTVLPLSEPIVGTDGTMISEIPISKGMEVIVGILGCNSSKALWGEDALEWKPERWLSPLPATVTKNTIPGVYSNLMTFIGGKRACIGFKFSEMEMKVVMSVLLSNFRFRSTDKPIEWNVGGVRYPTVGKIDNTPQLPLQVELLKDIKA</sequence>
<evidence type="ECO:0000256" key="5">
    <source>
        <dbReference type="ARBA" id="ARBA00022723"/>
    </source>
</evidence>
<keyword evidence="6" id="KW-0560">Oxidoreductase</keyword>
<dbReference type="PRINTS" id="PR00463">
    <property type="entry name" value="EP450I"/>
</dbReference>
<evidence type="ECO:0000256" key="8">
    <source>
        <dbReference type="ARBA" id="ARBA00023033"/>
    </source>
</evidence>
<dbReference type="InterPro" id="IPR002401">
    <property type="entry name" value="Cyt_P450_E_grp-I"/>
</dbReference>
<evidence type="ECO:0000256" key="10">
    <source>
        <dbReference type="SAM" id="SignalP"/>
    </source>
</evidence>
<evidence type="ECO:0000256" key="4">
    <source>
        <dbReference type="ARBA" id="ARBA00022617"/>
    </source>
</evidence>
<evidence type="ECO:0000256" key="7">
    <source>
        <dbReference type="ARBA" id="ARBA00023004"/>
    </source>
</evidence>
<keyword evidence="4 9" id="KW-0349">Heme</keyword>
<evidence type="ECO:0000256" key="1">
    <source>
        <dbReference type="ARBA" id="ARBA00001971"/>
    </source>
</evidence>
<dbReference type="EMBL" id="HE796938">
    <property type="protein sequence ID" value="CCL99520.1"/>
    <property type="molecule type" value="Genomic_DNA"/>
</dbReference>
<reference evidence="11 12" key="1">
    <citation type="journal article" date="2012" name="Appl. Environ. Microbiol.">
        <title>Short-read sequencing for genomic analysis of the brown rot fungus Fibroporia radiculosa.</title>
        <authorList>
            <person name="Tang J.D."/>
            <person name="Perkins A.D."/>
            <person name="Sonstegard T.S."/>
            <person name="Schroeder S.G."/>
            <person name="Burgess S.C."/>
            <person name="Diehl S.V."/>
        </authorList>
    </citation>
    <scope>NUCLEOTIDE SEQUENCE [LARGE SCALE GENOMIC DNA]</scope>
    <source>
        <strain evidence="11 12">TFFH 294</strain>
    </source>
</reference>
<dbReference type="PRINTS" id="PR00385">
    <property type="entry name" value="P450"/>
</dbReference>
<accession>J4GKJ0</accession>
<comment type="similarity">
    <text evidence="3">Belongs to the cytochrome P450 family.</text>
</comment>
<keyword evidence="5 9" id="KW-0479">Metal-binding</keyword>
<evidence type="ECO:0000313" key="12">
    <source>
        <dbReference type="Proteomes" id="UP000006352"/>
    </source>
</evidence>
<dbReference type="STRING" id="599839.J4GKJ0"/>
<dbReference type="Proteomes" id="UP000006352">
    <property type="component" value="Unassembled WGS sequence"/>
</dbReference>
<dbReference type="SUPFAM" id="SSF48264">
    <property type="entry name" value="Cytochrome P450"/>
    <property type="match status" value="1"/>
</dbReference>
<dbReference type="InterPro" id="IPR036396">
    <property type="entry name" value="Cyt_P450_sf"/>
</dbReference>
<keyword evidence="12" id="KW-1185">Reference proteome</keyword>
<dbReference type="GeneID" id="24094431"/>
<gene>
    <name evidence="11" type="ORF">FIBRA_01538</name>
</gene>
<comment type="cofactor">
    <cofactor evidence="1 9">
        <name>heme</name>
        <dbReference type="ChEBI" id="CHEBI:30413"/>
    </cofactor>
</comment>
<dbReference type="CDD" id="cd11069">
    <property type="entry name" value="CYP_FUM15-like"/>
    <property type="match status" value="1"/>
</dbReference>
<dbReference type="HOGENOM" id="CLU_001570_5_11_1"/>
<feature type="signal peptide" evidence="10">
    <location>
        <begin position="1"/>
        <end position="22"/>
    </location>
</feature>
<keyword evidence="8" id="KW-0503">Monooxygenase</keyword>
<feature type="chain" id="PRO_5003778094" description="Cytochrome P450" evidence="10">
    <location>
        <begin position="23"/>
        <end position="543"/>
    </location>
</feature>
<dbReference type="Pfam" id="PF00067">
    <property type="entry name" value="p450"/>
    <property type="match status" value="1"/>
</dbReference>
<dbReference type="GO" id="GO:0020037">
    <property type="term" value="F:heme binding"/>
    <property type="evidence" value="ECO:0007669"/>
    <property type="project" value="InterPro"/>
</dbReference>
<dbReference type="PANTHER" id="PTHR24305">
    <property type="entry name" value="CYTOCHROME P450"/>
    <property type="match status" value="1"/>
</dbReference>
<dbReference type="RefSeq" id="XP_012178803.1">
    <property type="nucleotide sequence ID" value="XM_012323413.1"/>
</dbReference>
<dbReference type="InterPro" id="IPR001128">
    <property type="entry name" value="Cyt_P450"/>
</dbReference>
<dbReference type="GO" id="GO:0016705">
    <property type="term" value="F:oxidoreductase activity, acting on paired donors, with incorporation or reduction of molecular oxygen"/>
    <property type="evidence" value="ECO:0007669"/>
    <property type="project" value="InterPro"/>
</dbReference>
<feature type="binding site" description="axial binding residue" evidence="9">
    <location>
        <position position="480"/>
    </location>
    <ligand>
        <name>heme</name>
        <dbReference type="ChEBI" id="CHEBI:30413"/>
    </ligand>
    <ligandPart>
        <name>Fe</name>
        <dbReference type="ChEBI" id="CHEBI:18248"/>
    </ligandPart>
</feature>
<proteinExistence type="inferred from homology"/>
<dbReference type="PANTHER" id="PTHR24305:SF166">
    <property type="entry name" value="CYTOCHROME P450 12A4, MITOCHONDRIAL-RELATED"/>
    <property type="match status" value="1"/>
</dbReference>
<evidence type="ECO:0000256" key="9">
    <source>
        <dbReference type="PIRSR" id="PIRSR602401-1"/>
    </source>
</evidence>
<evidence type="ECO:0000256" key="6">
    <source>
        <dbReference type="ARBA" id="ARBA00023002"/>
    </source>
</evidence>
<dbReference type="InParanoid" id="J4GKJ0"/>
<organism evidence="11 12">
    <name type="scientific">Fibroporia radiculosa</name>
    <dbReference type="NCBI Taxonomy" id="599839"/>
    <lineage>
        <taxon>Eukaryota</taxon>
        <taxon>Fungi</taxon>
        <taxon>Dikarya</taxon>
        <taxon>Basidiomycota</taxon>
        <taxon>Agaricomycotina</taxon>
        <taxon>Agaricomycetes</taxon>
        <taxon>Polyporales</taxon>
        <taxon>Fibroporiaceae</taxon>
        <taxon>Fibroporia</taxon>
    </lineage>
</organism>
<evidence type="ECO:0000256" key="3">
    <source>
        <dbReference type="ARBA" id="ARBA00010617"/>
    </source>
</evidence>
<comment type="pathway">
    <text evidence="2">Secondary metabolite biosynthesis.</text>
</comment>
<keyword evidence="10" id="KW-0732">Signal</keyword>
<evidence type="ECO:0000313" key="11">
    <source>
        <dbReference type="EMBL" id="CCL99520.1"/>
    </source>
</evidence>
<dbReference type="AlphaFoldDB" id="J4GKJ0"/>
<dbReference type="Gene3D" id="1.10.630.10">
    <property type="entry name" value="Cytochrome P450"/>
    <property type="match status" value="1"/>
</dbReference>
<protein>
    <recommendedName>
        <fullName evidence="13">Cytochrome P450</fullName>
    </recommendedName>
</protein>
<dbReference type="GO" id="GO:0005506">
    <property type="term" value="F:iron ion binding"/>
    <property type="evidence" value="ECO:0007669"/>
    <property type="project" value="InterPro"/>
</dbReference>
<evidence type="ECO:0008006" key="13">
    <source>
        <dbReference type="Google" id="ProtNLM"/>
    </source>
</evidence>
<dbReference type="GO" id="GO:0004497">
    <property type="term" value="F:monooxygenase activity"/>
    <property type="evidence" value="ECO:0007669"/>
    <property type="project" value="UniProtKB-KW"/>
</dbReference>
<name>J4GKJ0_9APHY</name>
<keyword evidence="7 9" id="KW-0408">Iron</keyword>
<evidence type="ECO:0000256" key="2">
    <source>
        <dbReference type="ARBA" id="ARBA00005179"/>
    </source>
</evidence>